<organism evidence="4 5">
    <name type="scientific">Pseudomonas neustonica</name>
    <dbReference type="NCBI Taxonomy" id="2487346"/>
    <lineage>
        <taxon>Bacteria</taxon>
        <taxon>Pseudomonadati</taxon>
        <taxon>Pseudomonadota</taxon>
        <taxon>Gammaproteobacteria</taxon>
        <taxon>Pseudomonadales</taxon>
        <taxon>Pseudomonadaceae</taxon>
        <taxon>Pseudomonas</taxon>
    </lineage>
</organism>
<name>A0ABX9XND7_9PSED</name>
<keyword evidence="5" id="KW-1185">Reference proteome</keyword>
<dbReference type="SMART" id="SM00028">
    <property type="entry name" value="TPR"/>
    <property type="match status" value="7"/>
</dbReference>
<sequence length="563" mass="62536">MLLALGGLLLGGCSALSTPEPAAPAPAVAVEKPAEPVEYGQFRQDTLYDLLTAEIAGQRNRFDIALDNYIYQARETRDAGVTERAMRVAEFLGAEKPALDMALLWVELDSQNPEALRSAAIHLARTGQHEQAMDMMQRALDLHGETHFDFLALAAAETDEPTRKALLESLSQMLQRHPENTQLAFAKALLLQQAGRSQEALELLEQHPGTDKAPAAILLHSRLVIENDPKRAQEILYRGLESFPADTRLRLLLARMLVSSGDYRAASTQYAKLVRDNPDDPDLRLSLGLVYLELGDSAEAVDQLQQVLDTNPNNNTARYHLGNAQLANGDPDAALETWQSINSGTELLTSRLQISQLLVKQGHLDALSELLQKDREEYPQHALTLYQIEIETLADQPEQAIERTNAALRAYPVESSLLYTRAMLNEQLGNSEAAVQDLSTIIEREPDNAMALNALGYTLADRNERLDEALDLLQRAAALAPDDPAVRDSLGWVHYRLGNLDRAEQLLRDAFTNFPDQEVAAHLGEVLWRQGNKREARQVWKQGLEQAPDSQLIPATRERLEAE</sequence>
<evidence type="ECO:0000256" key="1">
    <source>
        <dbReference type="ARBA" id="ARBA00022737"/>
    </source>
</evidence>
<keyword evidence="1" id="KW-0677">Repeat</keyword>
<dbReference type="PROSITE" id="PS50293">
    <property type="entry name" value="TPR_REGION"/>
    <property type="match status" value="1"/>
</dbReference>
<feature type="repeat" description="TPR" evidence="3">
    <location>
        <begin position="281"/>
        <end position="314"/>
    </location>
</feature>
<protein>
    <submittedName>
        <fullName evidence="4">Tetratricopeptide repeat protein</fullName>
    </submittedName>
</protein>
<dbReference type="InterPro" id="IPR011990">
    <property type="entry name" value="TPR-like_helical_dom_sf"/>
</dbReference>
<accession>A0ABX9XND7</accession>
<dbReference type="Pfam" id="PF14559">
    <property type="entry name" value="TPR_19"/>
    <property type="match status" value="1"/>
</dbReference>
<gene>
    <name evidence="4" type="ORF">EF096_07815</name>
</gene>
<dbReference type="EMBL" id="RKKU01000007">
    <property type="protein sequence ID" value="ROZ85460.1"/>
    <property type="molecule type" value="Genomic_DNA"/>
</dbReference>
<dbReference type="InterPro" id="IPR019734">
    <property type="entry name" value="TPR_rpt"/>
</dbReference>
<dbReference type="Pfam" id="PF07721">
    <property type="entry name" value="TPR_4"/>
    <property type="match status" value="2"/>
</dbReference>
<dbReference type="Pfam" id="PF13432">
    <property type="entry name" value="TPR_16"/>
    <property type="match status" value="3"/>
</dbReference>
<evidence type="ECO:0000313" key="4">
    <source>
        <dbReference type="EMBL" id="ROZ85460.1"/>
    </source>
</evidence>
<evidence type="ECO:0000256" key="3">
    <source>
        <dbReference type="PROSITE-ProRule" id="PRU00339"/>
    </source>
</evidence>
<reference evidence="4 5" key="1">
    <citation type="submission" date="2018-11" db="EMBL/GenBank/DDBJ databases">
        <authorList>
            <person name="Jang G.I."/>
            <person name="Hwang C.Y."/>
        </authorList>
    </citation>
    <scope>NUCLEOTIDE SEQUENCE [LARGE SCALE GENOMIC DNA]</scope>
    <source>
        <strain evidence="4 5">SSM26</strain>
    </source>
</reference>
<dbReference type="InterPro" id="IPR051685">
    <property type="entry name" value="Ycf3/AcsC/BcsC/TPR_MFPF"/>
</dbReference>
<dbReference type="SUPFAM" id="SSF48452">
    <property type="entry name" value="TPR-like"/>
    <property type="match status" value="2"/>
</dbReference>
<dbReference type="PANTHER" id="PTHR44943">
    <property type="entry name" value="CELLULOSE SYNTHASE OPERON PROTEIN C"/>
    <property type="match status" value="1"/>
</dbReference>
<dbReference type="Gene3D" id="1.25.40.10">
    <property type="entry name" value="Tetratricopeptide repeat domain"/>
    <property type="match status" value="3"/>
</dbReference>
<dbReference type="PANTHER" id="PTHR44943:SF5">
    <property type="entry name" value="BLL7697 PROTEIN"/>
    <property type="match status" value="1"/>
</dbReference>
<evidence type="ECO:0000256" key="2">
    <source>
        <dbReference type="ARBA" id="ARBA00022803"/>
    </source>
</evidence>
<dbReference type="InterPro" id="IPR011717">
    <property type="entry name" value="TPR-4"/>
</dbReference>
<dbReference type="PROSITE" id="PS50005">
    <property type="entry name" value="TPR"/>
    <property type="match status" value="1"/>
</dbReference>
<proteinExistence type="predicted"/>
<evidence type="ECO:0000313" key="5">
    <source>
        <dbReference type="Proteomes" id="UP000275199"/>
    </source>
</evidence>
<dbReference type="Proteomes" id="UP000275199">
    <property type="component" value="Unassembled WGS sequence"/>
</dbReference>
<comment type="caution">
    <text evidence="4">The sequence shown here is derived from an EMBL/GenBank/DDBJ whole genome shotgun (WGS) entry which is preliminary data.</text>
</comment>
<keyword evidence="2 3" id="KW-0802">TPR repeat</keyword>